<comment type="subcellular location">
    <subcellularLocation>
        <location evidence="1">Cell membrane</location>
        <topology evidence="1">Multi-pass membrane protein</topology>
    </subcellularLocation>
</comment>
<evidence type="ECO:0000256" key="7">
    <source>
        <dbReference type="SAM" id="Phobius"/>
    </source>
</evidence>
<dbReference type="PRINTS" id="PR00812">
    <property type="entry name" value="BCTERIALGSPF"/>
</dbReference>
<feature type="transmembrane region" description="Helical" evidence="7">
    <location>
        <begin position="174"/>
        <end position="197"/>
    </location>
</feature>
<proteinExistence type="inferred from homology"/>
<dbReference type="Proteomes" id="UP000886845">
    <property type="component" value="Unassembled WGS sequence"/>
</dbReference>
<keyword evidence="6 7" id="KW-0472">Membrane</keyword>
<dbReference type="EMBL" id="DVOR01000031">
    <property type="protein sequence ID" value="HIV08665.1"/>
    <property type="molecule type" value="Genomic_DNA"/>
</dbReference>
<evidence type="ECO:0000313" key="10">
    <source>
        <dbReference type="Proteomes" id="UP000886845"/>
    </source>
</evidence>
<organism evidence="9 10">
    <name type="scientific">Candidatus Spyradenecus faecavium</name>
    <dbReference type="NCBI Taxonomy" id="2840947"/>
    <lineage>
        <taxon>Bacteria</taxon>
        <taxon>Pseudomonadati</taxon>
        <taxon>Lentisphaerota</taxon>
        <taxon>Lentisphaeria</taxon>
        <taxon>Lentisphaerales</taxon>
        <taxon>Lentisphaeraceae</taxon>
        <taxon>Lentisphaeraceae incertae sedis</taxon>
        <taxon>Candidatus Spyradenecus</taxon>
    </lineage>
</organism>
<dbReference type="AlphaFoldDB" id="A0A9D1T1R8"/>
<sequence>MATFGYVALDKRRAKVSGSIEAADRRGALASLKGKGLTPLSITEEAGAAKRPAGEASFWRLSSGPAKRMKPGEVLLFTSELADLIEAGMTLGAALNSLANQGDPNSGICVVAGDLRDRIMRGEAFSDAVGAHPETFPGIYGNMVRAGEASGAMVEVLRRLAEHYERNQSMHSKIVSALTYPCIVLGMGVLAVIFAMVKIVPQFTELFSSMGKELPLPTRMLMGMSEGLIKYGVFIAIGLVFGVVALRKWCKGAGRARWDRLKLRVPLVKGLVASGAFASLAYTLQTLLANGVNVLQALRISEETCGNAVIEAELRKARERVTDGTTISGPLAQSGVFPRMMTDMMALGEQTGNLPGALGRIGKRYEAELNRNIKIFTTALEPILILLVALVVGFVAIAILSAVFSATSAMGQA</sequence>
<evidence type="ECO:0000256" key="2">
    <source>
        <dbReference type="ARBA" id="ARBA00005745"/>
    </source>
</evidence>
<reference evidence="9" key="2">
    <citation type="journal article" date="2021" name="PeerJ">
        <title>Extensive microbial diversity within the chicken gut microbiome revealed by metagenomics and culture.</title>
        <authorList>
            <person name="Gilroy R."/>
            <person name="Ravi A."/>
            <person name="Getino M."/>
            <person name="Pursley I."/>
            <person name="Horton D.L."/>
            <person name="Alikhan N.F."/>
            <person name="Baker D."/>
            <person name="Gharbi K."/>
            <person name="Hall N."/>
            <person name="Watson M."/>
            <person name="Adriaenssens E.M."/>
            <person name="Foster-Nyarko E."/>
            <person name="Jarju S."/>
            <person name="Secka A."/>
            <person name="Antonio M."/>
            <person name="Oren A."/>
            <person name="Chaudhuri R.R."/>
            <person name="La Ragione R."/>
            <person name="Hildebrand F."/>
            <person name="Pallen M.J."/>
        </authorList>
    </citation>
    <scope>NUCLEOTIDE SEQUENCE</scope>
    <source>
        <strain evidence="9">35461</strain>
    </source>
</reference>
<protein>
    <submittedName>
        <fullName evidence="9">Type II secretion system F family protein</fullName>
    </submittedName>
</protein>
<dbReference type="Gene3D" id="1.20.81.30">
    <property type="entry name" value="Type II secretion system (T2SS), domain F"/>
    <property type="match status" value="2"/>
</dbReference>
<dbReference type="GO" id="GO:0005886">
    <property type="term" value="C:plasma membrane"/>
    <property type="evidence" value="ECO:0007669"/>
    <property type="project" value="UniProtKB-SubCell"/>
</dbReference>
<keyword evidence="4 7" id="KW-0812">Transmembrane</keyword>
<reference evidence="9" key="1">
    <citation type="submission" date="2020-10" db="EMBL/GenBank/DDBJ databases">
        <authorList>
            <person name="Gilroy R."/>
        </authorList>
    </citation>
    <scope>NUCLEOTIDE SEQUENCE</scope>
    <source>
        <strain evidence="9">35461</strain>
    </source>
</reference>
<dbReference type="InterPro" id="IPR018076">
    <property type="entry name" value="T2SS_GspF_dom"/>
</dbReference>
<evidence type="ECO:0000256" key="4">
    <source>
        <dbReference type="ARBA" id="ARBA00022692"/>
    </source>
</evidence>
<dbReference type="PANTHER" id="PTHR30012:SF0">
    <property type="entry name" value="TYPE II SECRETION SYSTEM PROTEIN F-RELATED"/>
    <property type="match status" value="1"/>
</dbReference>
<evidence type="ECO:0000256" key="6">
    <source>
        <dbReference type="ARBA" id="ARBA00023136"/>
    </source>
</evidence>
<feature type="domain" description="Type II secretion system protein GspF" evidence="8">
    <location>
        <begin position="283"/>
        <end position="400"/>
    </location>
</feature>
<comment type="similarity">
    <text evidence="2">Belongs to the GSP F family.</text>
</comment>
<feature type="domain" description="Type II secretion system protein GspF" evidence="8">
    <location>
        <begin position="77"/>
        <end position="201"/>
    </location>
</feature>
<name>A0A9D1T1R8_9BACT</name>
<evidence type="ECO:0000256" key="5">
    <source>
        <dbReference type="ARBA" id="ARBA00022989"/>
    </source>
</evidence>
<dbReference type="InterPro" id="IPR042094">
    <property type="entry name" value="T2SS_GspF_sf"/>
</dbReference>
<dbReference type="PANTHER" id="PTHR30012">
    <property type="entry name" value="GENERAL SECRETION PATHWAY PROTEIN"/>
    <property type="match status" value="1"/>
</dbReference>
<dbReference type="Pfam" id="PF00482">
    <property type="entry name" value="T2SSF"/>
    <property type="match status" value="2"/>
</dbReference>
<feature type="transmembrane region" description="Helical" evidence="7">
    <location>
        <begin position="228"/>
        <end position="246"/>
    </location>
</feature>
<keyword evidence="3" id="KW-1003">Cell membrane</keyword>
<gene>
    <name evidence="9" type="ORF">IAC79_00930</name>
</gene>
<accession>A0A9D1T1R8</accession>
<keyword evidence="5 7" id="KW-1133">Transmembrane helix</keyword>
<feature type="transmembrane region" description="Helical" evidence="7">
    <location>
        <begin position="267"/>
        <end position="288"/>
    </location>
</feature>
<evidence type="ECO:0000256" key="1">
    <source>
        <dbReference type="ARBA" id="ARBA00004651"/>
    </source>
</evidence>
<comment type="caution">
    <text evidence="9">The sequence shown here is derived from an EMBL/GenBank/DDBJ whole genome shotgun (WGS) entry which is preliminary data.</text>
</comment>
<evidence type="ECO:0000259" key="8">
    <source>
        <dbReference type="Pfam" id="PF00482"/>
    </source>
</evidence>
<dbReference type="InterPro" id="IPR003004">
    <property type="entry name" value="GspF/PilC"/>
</dbReference>
<feature type="transmembrane region" description="Helical" evidence="7">
    <location>
        <begin position="383"/>
        <end position="404"/>
    </location>
</feature>
<evidence type="ECO:0000313" key="9">
    <source>
        <dbReference type="EMBL" id="HIV08665.1"/>
    </source>
</evidence>
<evidence type="ECO:0000256" key="3">
    <source>
        <dbReference type="ARBA" id="ARBA00022475"/>
    </source>
</evidence>